<keyword evidence="3" id="KW-1185">Reference proteome</keyword>
<dbReference type="EMBL" id="BACD03000031">
    <property type="protein sequence ID" value="GAO50308.1"/>
    <property type="molecule type" value="Genomic_DNA"/>
</dbReference>
<organism evidence="2 3">
    <name type="scientific">Saitoella complicata (strain BCRC 22490 / CBS 7301 / JCM 7358 / NBRC 10748 / NRRL Y-17804)</name>
    <dbReference type="NCBI Taxonomy" id="698492"/>
    <lineage>
        <taxon>Eukaryota</taxon>
        <taxon>Fungi</taxon>
        <taxon>Dikarya</taxon>
        <taxon>Ascomycota</taxon>
        <taxon>Taphrinomycotina</taxon>
        <taxon>Taphrinomycotina incertae sedis</taxon>
        <taxon>Saitoella</taxon>
    </lineage>
</organism>
<reference evidence="2 3" key="1">
    <citation type="journal article" date="2011" name="J. Gen. Appl. Microbiol.">
        <title>Draft genome sequencing of the enigmatic yeast Saitoella complicata.</title>
        <authorList>
            <person name="Nishida H."/>
            <person name="Hamamoto M."/>
            <person name="Sugiyama J."/>
        </authorList>
    </citation>
    <scope>NUCLEOTIDE SEQUENCE [LARGE SCALE GENOMIC DNA]</scope>
    <source>
        <strain evidence="2 3">NRRL Y-17804</strain>
    </source>
</reference>
<name>A0A0E9NKG8_SAICN</name>
<evidence type="ECO:0000313" key="2">
    <source>
        <dbReference type="EMBL" id="GAO50308.1"/>
    </source>
</evidence>
<sequence>MPRSKMQNSNSKHIEPKKLQQSQKSPRRPEVTSHTHARTPFHPDLFCRLSGSLSLGGAGLLGLTLLEAVLEATVDVLQVGHATGTSGLSALALVRPVDYTRC</sequence>
<gene>
    <name evidence="2" type="ORF">G7K_4438-t1</name>
</gene>
<feature type="compositionally biased region" description="Polar residues" evidence="1">
    <location>
        <begin position="1"/>
        <end position="11"/>
    </location>
</feature>
<evidence type="ECO:0000256" key="1">
    <source>
        <dbReference type="SAM" id="MobiDB-lite"/>
    </source>
</evidence>
<reference evidence="2 3" key="2">
    <citation type="journal article" date="2014" name="J. Gen. Appl. Microbiol.">
        <title>The early diverging ascomycetous budding yeast Saitoella complicata has three histone deacetylases belonging to the Clr6, Hos2, and Rpd3 lineages.</title>
        <authorList>
            <person name="Nishida H."/>
            <person name="Matsumoto T."/>
            <person name="Kondo S."/>
            <person name="Hamamoto M."/>
            <person name="Yoshikawa H."/>
        </authorList>
    </citation>
    <scope>NUCLEOTIDE SEQUENCE [LARGE SCALE GENOMIC DNA]</scope>
    <source>
        <strain evidence="2 3">NRRL Y-17804</strain>
    </source>
</reference>
<reference evidence="2 3" key="3">
    <citation type="journal article" date="2015" name="Genome Announc.">
        <title>Draft Genome Sequence of the Archiascomycetous Yeast Saitoella complicata.</title>
        <authorList>
            <person name="Yamauchi K."/>
            <person name="Kondo S."/>
            <person name="Hamamoto M."/>
            <person name="Takahashi Y."/>
            <person name="Ogura Y."/>
            <person name="Hayashi T."/>
            <person name="Nishida H."/>
        </authorList>
    </citation>
    <scope>NUCLEOTIDE SEQUENCE [LARGE SCALE GENOMIC DNA]</scope>
    <source>
        <strain evidence="2 3">NRRL Y-17804</strain>
    </source>
</reference>
<dbReference type="AlphaFoldDB" id="A0A0E9NKG8"/>
<dbReference type="Proteomes" id="UP000033140">
    <property type="component" value="Unassembled WGS sequence"/>
</dbReference>
<evidence type="ECO:0000313" key="3">
    <source>
        <dbReference type="Proteomes" id="UP000033140"/>
    </source>
</evidence>
<protein>
    <submittedName>
        <fullName evidence="2">Uncharacterized protein</fullName>
    </submittedName>
</protein>
<accession>A0A0E9NKG8</accession>
<proteinExistence type="predicted"/>
<feature type="region of interest" description="Disordered" evidence="1">
    <location>
        <begin position="1"/>
        <end position="43"/>
    </location>
</feature>
<comment type="caution">
    <text evidence="2">The sequence shown here is derived from an EMBL/GenBank/DDBJ whole genome shotgun (WGS) entry which is preliminary data.</text>
</comment>